<feature type="transmembrane region" description="Helical" evidence="1">
    <location>
        <begin position="353"/>
        <end position="382"/>
    </location>
</feature>
<keyword evidence="1" id="KW-0472">Membrane</keyword>
<keyword evidence="3" id="KW-1185">Reference proteome</keyword>
<dbReference type="Proteomes" id="UP000612808">
    <property type="component" value="Unassembled WGS sequence"/>
</dbReference>
<comment type="caution">
    <text evidence="2">The sequence shown here is derived from an EMBL/GenBank/DDBJ whole genome shotgun (WGS) entry which is preliminary data.</text>
</comment>
<feature type="transmembrane region" description="Helical" evidence="1">
    <location>
        <begin position="82"/>
        <end position="103"/>
    </location>
</feature>
<feature type="transmembrane region" description="Helical" evidence="1">
    <location>
        <begin position="180"/>
        <end position="199"/>
    </location>
</feature>
<evidence type="ECO:0008006" key="4">
    <source>
        <dbReference type="Google" id="ProtNLM"/>
    </source>
</evidence>
<protein>
    <recommendedName>
        <fullName evidence="4">DUF2029 domain-containing protein</fullName>
    </recommendedName>
</protein>
<evidence type="ECO:0000313" key="2">
    <source>
        <dbReference type="EMBL" id="GID13304.1"/>
    </source>
</evidence>
<proteinExistence type="predicted"/>
<accession>A0A8J3NF34</accession>
<name>A0A8J3NF34_9ACTN</name>
<keyword evidence="1" id="KW-0812">Transmembrane</keyword>
<dbReference type="AlphaFoldDB" id="A0A8J3NF34"/>
<organism evidence="2 3">
    <name type="scientific">Actinocatenispora rupis</name>
    <dbReference type="NCBI Taxonomy" id="519421"/>
    <lineage>
        <taxon>Bacteria</taxon>
        <taxon>Bacillati</taxon>
        <taxon>Actinomycetota</taxon>
        <taxon>Actinomycetes</taxon>
        <taxon>Micromonosporales</taxon>
        <taxon>Micromonosporaceae</taxon>
        <taxon>Actinocatenispora</taxon>
    </lineage>
</organism>
<evidence type="ECO:0000313" key="3">
    <source>
        <dbReference type="Proteomes" id="UP000612808"/>
    </source>
</evidence>
<feature type="transmembrane region" description="Helical" evidence="1">
    <location>
        <begin position="258"/>
        <end position="289"/>
    </location>
</feature>
<reference evidence="2" key="1">
    <citation type="submission" date="2021-01" db="EMBL/GenBank/DDBJ databases">
        <title>Whole genome shotgun sequence of Actinocatenispora rupis NBRC 107355.</title>
        <authorList>
            <person name="Komaki H."/>
            <person name="Tamura T."/>
        </authorList>
    </citation>
    <scope>NUCLEOTIDE SEQUENCE</scope>
    <source>
        <strain evidence="2">NBRC 107355</strain>
    </source>
</reference>
<sequence>MTRLARSVHRAGRGTVADLVLYAGSTVYAGIIAVTSNLPAHKAWGTIAVFGYAALTVLSLVQRLTIGRATAHRATTHRPTAPAVRMAVVFVGWVATTLVPLVVESAQRATGMPGRAQDEVGVVEVAAARLVDTGSPYLSHDGILAALPAQGYLAYVPYNPGIAVFGLPRRYGGDVWWADARVWFAVVTAVALVAALVLLRRVAPATVLVRAAQAVTVLPICALTLATGGDDMPVLALTLLALAFAVRGLRDGSGGTVWWLAAGLVVGDAAAMKLFALPVLVILAVVVAVRGGAGRVAWRPLGWYLLPALAIPVVTLGPITLRDPDGVVENLVRYPLGHGLAKSPAASNLPGHLIAVLVPGGGVVASVLLVVAGLAFMVYLLVRPPVDVAAAARRAAVAMLLAIMLAPATRFGYLLYPAAYAVWSVALYARSDETDVTEGAGVRVAAASDLA</sequence>
<keyword evidence="1" id="KW-1133">Transmembrane helix</keyword>
<gene>
    <name evidence="2" type="ORF">Aru02nite_41930</name>
</gene>
<feature type="transmembrane region" description="Helical" evidence="1">
    <location>
        <begin position="44"/>
        <end position="61"/>
    </location>
</feature>
<dbReference type="EMBL" id="BOMB01000023">
    <property type="protein sequence ID" value="GID13304.1"/>
    <property type="molecule type" value="Genomic_DNA"/>
</dbReference>
<feature type="transmembrane region" description="Helical" evidence="1">
    <location>
        <begin position="394"/>
        <end position="416"/>
    </location>
</feature>
<evidence type="ECO:0000256" key="1">
    <source>
        <dbReference type="SAM" id="Phobius"/>
    </source>
</evidence>
<feature type="transmembrane region" description="Helical" evidence="1">
    <location>
        <begin position="20"/>
        <end position="38"/>
    </location>
</feature>
<feature type="transmembrane region" description="Helical" evidence="1">
    <location>
        <begin position="301"/>
        <end position="321"/>
    </location>
</feature>